<reference evidence="1" key="1">
    <citation type="journal article" date="2014" name="Front. Microbiol.">
        <title>High frequency of phylogenetically diverse reductive dehalogenase-homologous genes in deep subseafloor sedimentary metagenomes.</title>
        <authorList>
            <person name="Kawai M."/>
            <person name="Futagami T."/>
            <person name="Toyoda A."/>
            <person name="Takaki Y."/>
            <person name="Nishi S."/>
            <person name="Hori S."/>
            <person name="Arai W."/>
            <person name="Tsubouchi T."/>
            <person name="Morono Y."/>
            <person name="Uchiyama I."/>
            <person name="Ito T."/>
            <person name="Fujiyama A."/>
            <person name="Inagaki F."/>
            <person name="Takami H."/>
        </authorList>
    </citation>
    <scope>NUCLEOTIDE SEQUENCE</scope>
    <source>
        <strain evidence="1">Expedition CK06-06</strain>
    </source>
</reference>
<protein>
    <submittedName>
        <fullName evidence="1">Uncharacterized protein</fullName>
    </submittedName>
</protein>
<organism evidence="1">
    <name type="scientific">marine sediment metagenome</name>
    <dbReference type="NCBI Taxonomy" id="412755"/>
    <lineage>
        <taxon>unclassified sequences</taxon>
        <taxon>metagenomes</taxon>
        <taxon>ecological metagenomes</taxon>
    </lineage>
</organism>
<dbReference type="EMBL" id="BART01016174">
    <property type="protein sequence ID" value="GAG78403.1"/>
    <property type="molecule type" value="Genomic_DNA"/>
</dbReference>
<sequence>DLEIKKRTLREYNVIDKDGKILHPILGVDRPVEGHSGLDSDLGKALEKFKNKHLRN</sequence>
<feature type="non-terminal residue" evidence="1">
    <location>
        <position position="1"/>
    </location>
</feature>
<evidence type="ECO:0000313" key="1">
    <source>
        <dbReference type="EMBL" id="GAG78403.1"/>
    </source>
</evidence>
<comment type="caution">
    <text evidence="1">The sequence shown here is derived from an EMBL/GenBank/DDBJ whole genome shotgun (WGS) entry which is preliminary data.</text>
</comment>
<dbReference type="AlphaFoldDB" id="X1B2B6"/>
<name>X1B2B6_9ZZZZ</name>
<gene>
    <name evidence="1" type="ORF">S01H4_31185</name>
</gene>
<accession>X1B2B6</accession>
<proteinExistence type="predicted"/>